<dbReference type="Gene3D" id="3.40.50.300">
    <property type="entry name" value="P-loop containing nucleotide triphosphate hydrolases"/>
    <property type="match status" value="2"/>
</dbReference>
<dbReference type="PROSITE" id="PS00211">
    <property type="entry name" value="ABC_TRANSPORTER_1"/>
    <property type="match status" value="1"/>
</dbReference>
<dbReference type="SMART" id="SM00382">
    <property type="entry name" value="AAA"/>
    <property type="match status" value="2"/>
</dbReference>
<feature type="domain" description="ABC transporter" evidence="5">
    <location>
        <begin position="8"/>
        <end position="246"/>
    </location>
</feature>
<evidence type="ECO:0000256" key="4">
    <source>
        <dbReference type="ARBA" id="ARBA00022840"/>
    </source>
</evidence>
<protein>
    <submittedName>
        <fullName evidence="6">Sugar ABC transporter ATP-binding protein</fullName>
    </submittedName>
</protein>
<dbReference type="PROSITE" id="PS50893">
    <property type="entry name" value="ABC_TRANSPORTER_2"/>
    <property type="match status" value="2"/>
</dbReference>
<gene>
    <name evidence="6" type="ORF">IAA42_03375</name>
</gene>
<evidence type="ECO:0000313" key="7">
    <source>
        <dbReference type="Proteomes" id="UP000824133"/>
    </source>
</evidence>
<sequence length="501" mass="55285">MADNKLLLHAEKIDKKFGPTHAVKEVSLDFYAGEIHALIGENGSGKSTFTNMLTGILPIGGGTFTLDGEQIAPKNQVDGNHHGVAVIVQELGTLNGLTVAENLFLGDEDRFMKYGIKNTAAMNKKAQELLDGFGLSKIRATAPIENYNFEERKIIEILKSTWFDPKILVVDETTTALSQDGREKLFEVMRDVRAKGHCVIFISHDMAEVLRMSDRISILRDGDYITTINAADVDEDKLKTLMVGREMGDNYYRTDYPNYATEHQGEIAIMMNNVSVPGSLNDVSLQLHKGEILGIGGLSECGMHEVGKALFGASYDRTGTVELGDGTQINSINEAINHSIAYASKDRDNESLLINDTIQDNITLPSMRDMGFVLKQKDLKAFAKKYADIMSTKMVGVDQYVSALSGGNKQKVVLARWLGKQSNILLLDSPTRGIDIGVKADIYQLLAEMRNQGKAILIISEEIMELIGMCDRILVMKDGKINGQLFRSPDLTEQDIIAKMI</sequence>
<dbReference type="InterPro" id="IPR003593">
    <property type="entry name" value="AAA+_ATPase"/>
</dbReference>
<evidence type="ECO:0000259" key="5">
    <source>
        <dbReference type="PROSITE" id="PS50893"/>
    </source>
</evidence>
<reference evidence="6" key="2">
    <citation type="submission" date="2021-04" db="EMBL/GenBank/DDBJ databases">
        <authorList>
            <person name="Gilroy R."/>
        </authorList>
    </citation>
    <scope>NUCLEOTIDE SEQUENCE</scope>
    <source>
        <strain evidence="6">ChiHjej10B9-743</strain>
    </source>
</reference>
<dbReference type="PANTHER" id="PTHR43790">
    <property type="entry name" value="CARBOHYDRATE TRANSPORT ATP-BINDING PROTEIN MG119-RELATED"/>
    <property type="match status" value="1"/>
</dbReference>
<dbReference type="InterPro" id="IPR003439">
    <property type="entry name" value="ABC_transporter-like_ATP-bd"/>
</dbReference>
<organism evidence="6 7">
    <name type="scientific">Candidatus Olsenella excrementavium</name>
    <dbReference type="NCBI Taxonomy" id="2838709"/>
    <lineage>
        <taxon>Bacteria</taxon>
        <taxon>Bacillati</taxon>
        <taxon>Actinomycetota</taxon>
        <taxon>Coriobacteriia</taxon>
        <taxon>Coriobacteriales</taxon>
        <taxon>Atopobiaceae</taxon>
        <taxon>Olsenella</taxon>
    </lineage>
</organism>
<dbReference type="GO" id="GO:0005524">
    <property type="term" value="F:ATP binding"/>
    <property type="evidence" value="ECO:0007669"/>
    <property type="project" value="UniProtKB-KW"/>
</dbReference>
<keyword evidence="3" id="KW-0547">Nucleotide-binding</keyword>
<evidence type="ECO:0000256" key="1">
    <source>
        <dbReference type="ARBA" id="ARBA00022448"/>
    </source>
</evidence>
<dbReference type="AlphaFoldDB" id="A0A9D2CHT5"/>
<dbReference type="GO" id="GO:0016887">
    <property type="term" value="F:ATP hydrolysis activity"/>
    <property type="evidence" value="ECO:0007669"/>
    <property type="project" value="InterPro"/>
</dbReference>
<evidence type="ECO:0000313" key="6">
    <source>
        <dbReference type="EMBL" id="HIY79457.1"/>
    </source>
</evidence>
<dbReference type="InterPro" id="IPR027417">
    <property type="entry name" value="P-loop_NTPase"/>
</dbReference>
<keyword evidence="4 6" id="KW-0067">ATP-binding</keyword>
<reference evidence="6" key="1">
    <citation type="journal article" date="2021" name="PeerJ">
        <title>Extensive microbial diversity within the chicken gut microbiome revealed by metagenomics and culture.</title>
        <authorList>
            <person name="Gilroy R."/>
            <person name="Ravi A."/>
            <person name="Getino M."/>
            <person name="Pursley I."/>
            <person name="Horton D.L."/>
            <person name="Alikhan N.F."/>
            <person name="Baker D."/>
            <person name="Gharbi K."/>
            <person name="Hall N."/>
            <person name="Watson M."/>
            <person name="Adriaenssens E.M."/>
            <person name="Foster-Nyarko E."/>
            <person name="Jarju S."/>
            <person name="Secka A."/>
            <person name="Antonio M."/>
            <person name="Oren A."/>
            <person name="Chaudhuri R.R."/>
            <person name="La Ragione R."/>
            <person name="Hildebrand F."/>
            <person name="Pallen M.J."/>
        </authorList>
    </citation>
    <scope>NUCLEOTIDE SEQUENCE</scope>
    <source>
        <strain evidence="6">ChiHjej10B9-743</strain>
    </source>
</reference>
<proteinExistence type="predicted"/>
<dbReference type="SUPFAM" id="SSF52540">
    <property type="entry name" value="P-loop containing nucleoside triphosphate hydrolases"/>
    <property type="match status" value="2"/>
</dbReference>
<evidence type="ECO:0000256" key="2">
    <source>
        <dbReference type="ARBA" id="ARBA00022737"/>
    </source>
</evidence>
<dbReference type="PANTHER" id="PTHR43790:SF9">
    <property type="entry name" value="GALACTOFURANOSE TRANSPORTER ATP-BINDING PROTEIN YTFR"/>
    <property type="match status" value="1"/>
</dbReference>
<name>A0A9D2CHT5_9ACTN</name>
<dbReference type="CDD" id="cd03216">
    <property type="entry name" value="ABC_Carb_Monos_I"/>
    <property type="match status" value="1"/>
</dbReference>
<dbReference type="EMBL" id="DXCP01000026">
    <property type="protein sequence ID" value="HIY79457.1"/>
    <property type="molecule type" value="Genomic_DNA"/>
</dbReference>
<dbReference type="CDD" id="cd03215">
    <property type="entry name" value="ABC_Carb_Monos_II"/>
    <property type="match status" value="1"/>
</dbReference>
<feature type="domain" description="ABC transporter" evidence="5">
    <location>
        <begin position="262"/>
        <end position="501"/>
    </location>
</feature>
<dbReference type="Proteomes" id="UP000824133">
    <property type="component" value="Unassembled WGS sequence"/>
</dbReference>
<dbReference type="InterPro" id="IPR017871">
    <property type="entry name" value="ABC_transporter-like_CS"/>
</dbReference>
<accession>A0A9D2CHT5</accession>
<dbReference type="InterPro" id="IPR050107">
    <property type="entry name" value="ABC_carbohydrate_import_ATPase"/>
</dbReference>
<comment type="caution">
    <text evidence="6">The sequence shown here is derived from an EMBL/GenBank/DDBJ whole genome shotgun (WGS) entry which is preliminary data.</text>
</comment>
<dbReference type="Pfam" id="PF00005">
    <property type="entry name" value="ABC_tran"/>
    <property type="match status" value="2"/>
</dbReference>
<keyword evidence="2" id="KW-0677">Repeat</keyword>
<evidence type="ECO:0000256" key="3">
    <source>
        <dbReference type="ARBA" id="ARBA00022741"/>
    </source>
</evidence>
<keyword evidence="1" id="KW-0813">Transport</keyword>